<dbReference type="SUPFAM" id="SSF49503">
    <property type="entry name" value="Cupredoxins"/>
    <property type="match status" value="1"/>
</dbReference>
<organism evidence="3 4">
    <name type="scientific">Limosilactobacillus secaliphilus</name>
    <dbReference type="NCBI Taxonomy" id="396268"/>
    <lineage>
        <taxon>Bacteria</taxon>
        <taxon>Bacillati</taxon>
        <taxon>Bacillota</taxon>
        <taxon>Bacilli</taxon>
        <taxon>Lactobacillales</taxon>
        <taxon>Lactobacillaceae</taxon>
        <taxon>Limosilactobacillus</taxon>
    </lineage>
</organism>
<dbReference type="InterPro" id="IPR028096">
    <property type="entry name" value="EfeO_Cupredoxin"/>
</dbReference>
<keyword evidence="1" id="KW-1133">Transmembrane helix</keyword>
<sequence length="126" mass="13601">MADIMKILVVLVALMAIAFIAYWFLAPHKESTANAQVGQKGQAATVVVKGGYSPQTVVLKKGMPGKVNFQLKDSTACLSHVVFDDLGVDKDLTKKPQTTVQIPTDKAGEYDFACGMNMFHGKVVVK</sequence>
<keyword evidence="1" id="KW-0812">Transmembrane</keyword>
<feature type="domain" description="EfeO-type cupredoxin-like" evidence="2">
    <location>
        <begin position="17"/>
        <end position="125"/>
    </location>
</feature>
<evidence type="ECO:0000313" key="4">
    <source>
        <dbReference type="Proteomes" id="UP000050934"/>
    </source>
</evidence>
<reference evidence="3 4" key="1">
    <citation type="journal article" date="2015" name="Genome Announc.">
        <title>Expanding the biotechnology potential of lactobacilli through comparative genomics of 213 strains and associated genera.</title>
        <authorList>
            <person name="Sun Z."/>
            <person name="Harris H.M."/>
            <person name="McCann A."/>
            <person name="Guo C."/>
            <person name="Argimon S."/>
            <person name="Zhang W."/>
            <person name="Yang X."/>
            <person name="Jeffery I.B."/>
            <person name="Cooney J.C."/>
            <person name="Kagawa T.F."/>
            <person name="Liu W."/>
            <person name="Song Y."/>
            <person name="Salvetti E."/>
            <person name="Wrobel A."/>
            <person name="Rasinkangas P."/>
            <person name="Parkhill J."/>
            <person name="Rea M.C."/>
            <person name="O'Sullivan O."/>
            <person name="Ritari J."/>
            <person name="Douillard F.P."/>
            <person name="Paul Ross R."/>
            <person name="Yang R."/>
            <person name="Briner A.E."/>
            <person name="Felis G.E."/>
            <person name="de Vos W.M."/>
            <person name="Barrangou R."/>
            <person name="Klaenhammer T.R."/>
            <person name="Caufield P.W."/>
            <person name="Cui Y."/>
            <person name="Zhang H."/>
            <person name="O'Toole P.W."/>
        </authorList>
    </citation>
    <scope>NUCLEOTIDE SEQUENCE [LARGE SCALE GENOMIC DNA]</scope>
    <source>
        <strain evidence="3 4">DSM 17896</strain>
    </source>
</reference>
<dbReference type="Proteomes" id="UP000050934">
    <property type="component" value="Unassembled WGS sequence"/>
</dbReference>
<feature type="transmembrane region" description="Helical" evidence="1">
    <location>
        <begin position="7"/>
        <end position="25"/>
    </location>
</feature>
<name>A0A0R2I0D0_9LACO</name>
<evidence type="ECO:0000259" key="2">
    <source>
        <dbReference type="Pfam" id="PF13473"/>
    </source>
</evidence>
<dbReference type="STRING" id="396268.IV45_GL001052"/>
<dbReference type="PATRIC" id="fig|396268.3.peg.1064"/>
<dbReference type="AlphaFoldDB" id="A0A0R2I0D0"/>
<evidence type="ECO:0000256" key="1">
    <source>
        <dbReference type="SAM" id="Phobius"/>
    </source>
</evidence>
<proteinExistence type="predicted"/>
<dbReference type="InterPro" id="IPR008972">
    <property type="entry name" value="Cupredoxin"/>
</dbReference>
<dbReference type="Pfam" id="PF13473">
    <property type="entry name" value="Cupredoxin_1"/>
    <property type="match status" value="1"/>
</dbReference>
<gene>
    <name evidence="3" type="ORF">IV45_GL001052</name>
</gene>
<accession>A0A0R2I0D0</accession>
<dbReference type="EMBL" id="JQBW01000010">
    <property type="protein sequence ID" value="KRN58601.1"/>
    <property type="molecule type" value="Genomic_DNA"/>
</dbReference>
<evidence type="ECO:0000313" key="3">
    <source>
        <dbReference type="EMBL" id="KRN58601.1"/>
    </source>
</evidence>
<dbReference type="Gene3D" id="2.60.40.420">
    <property type="entry name" value="Cupredoxins - blue copper proteins"/>
    <property type="match status" value="1"/>
</dbReference>
<protein>
    <recommendedName>
        <fullName evidence="2">EfeO-type cupredoxin-like domain-containing protein</fullName>
    </recommendedName>
</protein>
<keyword evidence="1" id="KW-0472">Membrane</keyword>
<keyword evidence="4" id="KW-1185">Reference proteome</keyword>
<comment type="caution">
    <text evidence="3">The sequence shown here is derived from an EMBL/GenBank/DDBJ whole genome shotgun (WGS) entry which is preliminary data.</text>
</comment>